<evidence type="ECO:0000313" key="3">
    <source>
        <dbReference type="Proteomes" id="UP001196509"/>
    </source>
</evidence>
<name>A0AAE2ZR71_9HYPH</name>
<evidence type="ECO:0000313" key="2">
    <source>
        <dbReference type="EMBL" id="MBW8640484.1"/>
    </source>
</evidence>
<proteinExistence type="predicted"/>
<accession>A0AAE2ZR71</accession>
<dbReference type="RefSeq" id="WP_220231202.1">
    <property type="nucleotide sequence ID" value="NZ_JAICBX010000006.1"/>
</dbReference>
<gene>
    <name evidence="2" type="ORF">K1W69_25050</name>
</gene>
<protein>
    <submittedName>
        <fullName evidence="2">Uncharacterized protein</fullName>
    </submittedName>
</protein>
<reference evidence="2" key="1">
    <citation type="submission" date="2021-08" db="EMBL/GenBank/DDBJ databases">
        <title>Hoeflea bacterium WL0058 sp. nov., isolated from the sediment.</title>
        <authorList>
            <person name="Wang L."/>
            <person name="Zhang D."/>
        </authorList>
    </citation>
    <scope>NUCLEOTIDE SEQUENCE</scope>
    <source>
        <strain evidence="2">WL0058</strain>
    </source>
</reference>
<organism evidence="2 3">
    <name type="scientific">Flavimaribacter sediminis</name>
    <dbReference type="NCBI Taxonomy" id="2865987"/>
    <lineage>
        <taxon>Bacteria</taxon>
        <taxon>Pseudomonadati</taxon>
        <taxon>Pseudomonadota</taxon>
        <taxon>Alphaproteobacteria</taxon>
        <taxon>Hyphomicrobiales</taxon>
        <taxon>Rhizobiaceae</taxon>
        <taxon>Flavimaribacter</taxon>
    </lineage>
</organism>
<evidence type="ECO:0000256" key="1">
    <source>
        <dbReference type="SAM" id="MobiDB-lite"/>
    </source>
</evidence>
<dbReference type="Proteomes" id="UP001196509">
    <property type="component" value="Unassembled WGS sequence"/>
</dbReference>
<dbReference type="AlphaFoldDB" id="A0AAE2ZR71"/>
<comment type="caution">
    <text evidence="2">The sequence shown here is derived from an EMBL/GenBank/DDBJ whole genome shotgun (WGS) entry which is preliminary data.</text>
</comment>
<sequence length="257" mass="28493">MNAKNKAHAAEAVSKRTFVDAIVDRERRRVRFDPDTEINFWGHTLKLGDRIIGDPDVGGVSYFPDDYSARESTSPSRPRPRPVTLAEILFRDGVFLNGDDDLIRSSHGHPIETIHDRFVSLSLASRTGATADLDTVHTARLGQRFITRDGQDSTIGYVAYLADSGFDREGMLVHLSGSRRAFRWTITDQPPTPWSYLMQISGYASNRYSPRKPSRAGWQAWRAANGFAAPKAPAGNNNAGVHRAPSKLPVTHVPVRA</sequence>
<feature type="region of interest" description="Disordered" evidence="1">
    <location>
        <begin position="234"/>
        <end position="257"/>
    </location>
</feature>
<keyword evidence="3" id="KW-1185">Reference proteome</keyword>
<dbReference type="EMBL" id="JAICBX010000006">
    <property type="protein sequence ID" value="MBW8640484.1"/>
    <property type="molecule type" value="Genomic_DNA"/>
</dbReference>